<evidence type="ECO:0000313" key="1">
    <source>
        <dbReference type="EMBL" id="KAK8501294.1"/>
    </source>
</evidence>
<accession>A0ABR2B3B1</accession>
<dbReference type="EMBL" id="JBBPBM010000193">
    <property type="protein sequence ID" value="KAK8501294.1"/>
    <property type="molecule type" value="Genomic_DNA"/>
</dbReference>
<protein>
    <submittedName>
        <fullName evidence="1">Uncharacterized protein</fullName>
    </submittedName>
</protein>
<evidence type="ECO:0000313" key="2">
    <source>
        <dbReference type="Proteomes" id="UP001472677"/>
    </source>
</evidence>
<comment type="caution">
    <text evidence="1">The sequence shown here is derived from an EMBL/GenBank/DDBJ whole genome shotgun (WGS) entry which is preliminary data.</text>
</comment>
<organism evidence="1 2">
    <name type="scientific">Hibiscus sabdariffa</name>
    <name type="common">roselle</name>
    <dbReference type="NCBI Taxonomy" id="183260"/>
    <lineage>
        <taxon>Eukaryota</taxon>
        <taxon>Viridiplantae</taxon>
        <taxon>Streptophyta</taxon>
        <taxon>Embryophyta</taxon>
        <taxon>Tracheophyta</taxon>
        <taxon>Spermatophyta</taxon>
        <taxon>Magnoliopsida</taxon>
        <taxon>eudicotyledons</taxon>
        <taxon>Gunneridae</taxon>
        <taxon>Pentapetalae</taxon>
        <taxon>rosids</taxon>
        <taxon>malvids</taxon>
        <taxon>Malvales</taxon>
        <taxon>Malvaceae</taxon>
        <taxon>Malvoideae</taxon>
        <taxon>Hibiscus</taxon>
    </lineage>
</organism>
<sequence length="117" mass="13442">MRRATGVCYSTVAFLSPDLRRDIYSLIADANKSLFLSAAITQFYSERGEEWRTWGNGKNSKWKLGLKRSIEFEYHYHTISKSLRYEVGACVERDAGGWWGLEDGCRGVSKQCTYRLA</sequence>
<keyword evidence="2" id="KW-1185">Reference proteome</keyword>
<name>A0ABR2B3B1_9ROSI</name>
<reference evidence="1 2" key="1">
    <citation type="journal article" date="2024" name="G3 (Bethesda)">
        <title>Genome assembly of Hibiscus sabdariffa L. provides insights into metabolisms of medicinal natural products.</title>
        <authorList>
            <person name="Kim T."/>
        </authorList>
    </citation>
    <scope>NUCLEOTIDE SEQUENCE [LARGE SCALE GENOMIC DNA]</scope>
    <source>
        <strain evidence="1">TK-2024</strain>
        <tissue evidence="1">Old leaves</tissue>
    </source>
</reference>
<proteinExistence type="predicted"/>
<gene>
    <name evidence="1" type="ORF">V6N12_008312</name>
</gene>
<dbReference type="Proteomes" id="UP001472677">
    <property type="component" value="Unassembled WGS sequence"/>
</dbReference>